<dbReference type="Proteomes" id="UP000008386">
    <property type="component" value="Chromosome"/>
</dbReference>
<dbReference type="HOGENOM" id="CLU_3245510_0_0_2"/>
<protein>
    <submittedName>
        <fullName evidence="1">Uncharacterized protein</fullName>
    </submittedName>
</protein>
<dbReference type="eggNOG" id="arCOG07334">
    <property type="taxonomic scope" value="Archaea"/>
</dbReference>
<proteinExistence type="predicted"/>
<gene>
    <name evidence="1" type="ordered locus">PYCH_18820</name>
</gene>
<dbReference type="STRING" id="529709.PYCH_18820"/>
<evidence type="ECO:0000313" key="1">
    <source>
        <dbReference type="EMBL" id="AEH25537.1"/>
    </source>
</evidence>
<dbReference type="AlphaFoldDB" id="F8AID4"/>
<accession>F8AID4</accession>
<reference evidence="1 2" key="1">
    <citation type="journal article" date="2011" name="J. Bacteriol.">
        <title>Complete genome sequence of the obligate piezophilic hyperthermophilic archaeon Pyrococcus yayanosii CH1.</title>
        <authorList>
            <person name="Jun X."/>
            <person name="Lupeng L."/>
            <person name="Minjuan X."/>
            <person name="Oger P."/>
            <person name="Fengping W."/>
            <person name="Jebbar M."/>
            <person name="Xiang X."/>
        </authorList>
    </citation>
    <scope>NUCLEOTIDE SEQUENCE [LARGE SCALE GENOMIC DNA]</scope>
    <source>
        <strain evidence="2">CH1 / JCM 16557</strain>
    </source>
</reference>
<keyword evidence="2" id="KW-1185">Reference proteome</keyword>
<evidence type="ECO:0000313" key="2">
    <source>
        <dbReference type="Proteomes" id="UP000008386"/>
    </source>
</evidence>
<sequence length="42" mass="5246">MWHQFSIKDWTEVVWDYFWPIIDEVTKRIANGEYEEAEKLLE</sequence>
<dbReference type="EMBL" id="CP002779">
    <property type="protein sequence ID" value="AEH25537.1"/>
    <property type="molecule type" value="Genomic_DNA"/>
</dbReference>
<name>F8AID4_PYRYC</name>
<dbReference type="KEGG" id="pya:PYCH_18820"/>
<organism evidence="1 2">
    <name type="scientific">Pyrococcus yayanosii (strain CH1 / JCM 16557)</name>
    <dbReference type="NCBI Taxonomy" id="529709"/>
    <lineage>
        <taxon>Archaea</taxon>
        <taxon>Methanobacteriati</taxon>
        <taxon>Methanobacteriota</taxon>
        <taxon>Thermococci</taxon>
        <taxon>Thermococcales</taxon>
        <taxon>Thermococcaceae</taxon>
        <taxon>Pyrococcus</taxon>
    </lineage>
</organism>